<sequence>MAAPMTFARPSRRSAGGLRGARRLAAFAALGALGAPPTANVFANARAADVAVVYVAMGRAVREAVFVYSVRNLRLRGGYSGDIYVVTDKPACVPRGARVIYSPPSTAPEVQGTGHPLPQPHRVPAEDVSRSITRISYYKSHKMRLLQLLPAKVMYALYLDIDVVAAAPITQLLAERHRLDPPRARRDGVAAGSAARTAHPDLLMFREVRYRSGRVGADERVVQTEPFHTGALLLRRGTSDGCLGAWLNVTVRNALRDPTKHVRDQAAFGEAVAAGACTPGELSVLYLRTVAVTRREDLRPLQHVTRTGLMVKKGLSDADWYAFGQVLLGINGTAAARVARQPTLLQRLATRLGAAPAAPDEPRGFRWWGARNPECVRVPRGSVDAQAIAAGWLPRTRGSPLVVVLVALLAAGALALALLFRWRQSLAHMRSSVAELGAHRQREAPPCPAAPGAADALCQREPEGDDASESLRLIATSRE</sequence>
<reference evidence="2" key="1">
    <citation type="submission" date="2021-05" db="EMBL/GenBank/DDBJ databases">
        <title>The genome of the haptophyte Pavlova lutheri (Diacronema luteri, Pavlovales) - a model for lipid biosynthesis in eukaryotic algae.</title>
        <authorList>
            <person name="Hulatt C.J."/>
            <person name="Posewitz M.C."/>
        </authorList>
    </citation>
    <scope>NUCLEOTIDE SEQUENCE</scope>
    <source>
        <strain evidence="2">NIVA-4/92</strain>
    </source>
</reference>
<dbReference type="Proteomes" id="UP000751190">
    <property type="component" value="Unassembled WGS sequence"/>
</dbReference>
<comment type="caution">
    <text evidence="2">The sequence shown here is derived from an EMBL/GenBank/DDBJ whole genome shotgun (WGS) entry which is preliminary data.</text>
</comment>
<feature type="transmembrane region" description="Helical" evidence="1">
    <location>
        <begin position="401"/>
        <end position="420"/>
    </location>
</feature>
<accession>A0A8J5XCQ6</accession>
<name>A0A8J5XCQ6_DIALT</name>
<keyword evidence="1" id="KW-0812">Transmembrane</keyword>
<protein>
    <submittedName>
        <fullName evidence="2">Uncharacterized protein</fullName>
    </submittedName>
</protein>
<organism evidence="2 3">
    <name type="scientific">Diacronema lutheri</name>
    <name type="common">Unicellular marine alga</name>
    <name type="synonym">Monochrysis lutheri</name>
    <dbReference type="NCBI Taxonomy" id="2081491"/>
    <lineage>
        <taxon>Eukaryota</taxon>
        <taxon>Haptista</taxon>
        <taxon>Haptophyta</taxon>
        <taxon>Pavlovophyceae</taxon>
        <taxon>Pavlovales</taxon>
        <taxon>Pavlovaceae</taxon>
        <taxon>Diacronema</taxon>
    </lineage>
</organism>
<keyword evidence="1" id="KW-1133">Transmembrane helix</keyword>
<evidence type="ECO:0000313" key="3">
    <source>
        <dbReference type="Proteomes" id="UP000751190"/>
    </source>
</evidence>
<proteinExistence type="predicted"/>
<evidence type="ECO:0000313" key="2">
    <source>
        <dbReference type="EMBL" id="KAG8458282.1"/>
    </source>
</evidence>
<dbReference type="EMBL" id="JAGTXO010000055">
    <property type="protein sequence ID" value="KAG8458282.1"/>
    <property type="molecule type" value="Genomic_DNA"/>
</dbReference>
<keyword evidence="3" id="KW-1185">Reference proteome</keyword>
<gene>
    <name evidence="2" type="ORF">KFE25_001574</name>
</gene>
<evidence type="ECO:0000256" key="1">
    <source>
        <dbReference type="SAM" id="Phobius"/>
    </source>
</evidence>
<dbReference type="OrthoDB" id="10377740at2759"/>
<keyword evidence="1" id="KW-0472">Membrane</keyword>
<dbReference type="AlphaFoldDB" id="A0A8J5XCQ6"/>